<reference evidence="3" key="1">
    <citation type="journal article" date="2007" name="Science">
        <title>Evolutionary and biomedical insights from the rhesus macaque genome.</title>
        <authorList>
            <person name="Gibbs R.A."/>
            <person name="Rogers J."/>
            <person name="Katze M.G."/>
            <person name="Bumgarner R."/>
            <person name="Weinstock G.M."/>
            <person name="Mardis E.R."/>
            <person name="Remington K.A."/>
            <person name="Strausberg R.L."/>
            <person name="Venter J.C."/>
            <person name="Wilson R.K."/>
            <person name="Batzer M.A."/>
            <person name="Bustamante C.D."/>
            <person name="Eichler E.E."/>
            <person name="Hahn M.W."/>
            <person name="Hardison R.C."/>
            <person name="Makova K.D."/>
            <person name="Miller W."/>
            <person name="Milosavljevic A."/>
            <person name="Palermo R.E."/>
            <person name="Siepel A."/>
            <person name="Sikela J.M."/>
            <person name="Attaway T."/>
            <person name="Bell S."/>
            <person name="Bernard K.E."/>
            <person name="Buhay C.J."/>
            <person name="Chandrabose M.N."/>
            <person name="Dao M."/>
            <person name="Davis C."/>
            <person name="Delehaunty K.D."/>
            <person name="Ding Y."/>
            <person name="Dinh H.H."/>
            <person name="Dugan-Rocha S."/>
            <person name="Fulton L.A."/>
            <person name="Gabisi R.A."/>
            <person name="Garner T.T."/>
            <person name="Godfrey J."/>
            <person name="Hawes A.C."/>
            <person name="Hernandez J."/>
            <person name="Hines S."/>
            <person name="Holder M."/>
            <person name="Hume J."/>
            <person name="Jhangiani S.N."/>
            <person name="Joshi V."/>
            <person name="Khan Z.M."/>
            <person name="Kirkness E.F."/>
            <person name="Cree A."/>
            <person name="Fowler R.G."/>
            <person name="Lee S."/>
            <person name="Lewis L.R."/>
            <person name="Li Z."/>
            <person name="Liu Y.-S."/>
            <person name="Moore S.M."/>
            <person name="Muzny D."/>
            <person name="Nazareth L.V."/>
            <person name="Ngo D.N."/>
            <person name="Okwuonu G.O."/>
            <person name="Pai G."/>
            <person name="Parker D."/>
            <person name="Paul H.A."/>
            <person name="Pfannkoch C."/>
            <person name="Pohl C.S."/>
            <person name="Rogers Y.-H.C."/>
            <person name="Ruiz S.J."/>
            <person name="Sabo A."/>
            <person name="Santibanez J."/>
            <person name="Schneider B.W."/>
            <person name="Smith S.M."/>
            <person name="Sodergren E."/>
            <person name="Svatek A.F."/>
            <person name="Utterback T.R."/>
            <person name="Vattathil S."/>
            <person name="Warren W."/>
            <person name="White C.S."/>
            <person name="Chinwalla A.T."/>
            <person name="Feng Y."/>
            <person name="Halpern A.L."/>
            <person name="Hillier L.W."/>
            <person name="Huang X."/>
            <person name="Minx P."/>
            <person name="Nelson J.O."/>
            <person name="Pepin K.H."/>
            <person name="Qin X."/>
            <person name="Sutton G.G."/>
            <person name="Venter E."/>
            <person name="Walenz B.P."/>
            <person name="Wallis J.W."/>
            <person name="Worley K.C."/>
            <person name="Yang S.-P."/>
            <person name="Jones S.M."/>
            <person name="Marra M.A."/>
            <person name="Rocchi M."/>
            <person name="Schein J.E."/>
            <person name="Baertsch R."/>
            <person name="Clarke L."/>
            <person name="Csuros M."/>
            <person name="Glasscock J."/>
            <person name="Harris R.A."/>
            <person name="Havlak P."/>
            <person name="Jackson A.R."/>
            <person name="Jiang H."/>
            <person name="Liu Y."/>
            <person name="Messina D.N."/>
            <person name="Shen Y."/>
            <person name="Song H.X.-Z."/>
            <person name="Wylie T."/>
            <person name="Zhang L."/>
            <person name="Birney E."/>
            <person name="Han K."/>
            <person name="Konkel M.K."/>
            <person name="Lee J."/>
            <person name="Smit A.F.A."/>
            <person name="Ullmer B."/>
            <person name="Wang H."/>
            <person name="Xing J."/>
            <person name="Burhans R."/>
            <person name="Cheng Z."/>
            <person name="Karro J.E."/>
            <person name="Ma J."/>
            <person name="Raney B."/>
            <person name="She X."/>
            <person name="Cox M.J."/>
            <person name="Demuth J.P."/>
            <person name="Dumas L.J."/>
            <person name="Han S.-G."/>
            <person name="Hopkins J."/>
            <person name="Karimpour-Fard A."/>
            <person name="Kim Y.H."/>
            <person name="Pollack J.R."/>
            <person name="Vinar T."/>
            <person name="Addo-Quaye C."/>
            <person name="Degenhardt J."/>
            <person name="Denby A."/>
            <person name="Hubisz M.J."/>
            <person name="Indap A."/>
            <person name="Kosiol C."/>
            <person name="Lahn B.T."/>
            <person name="Lawson H.A."/>
            <person name="Marklein A."/>
            <person name="Nielsen R."/>
            <person name="Vallender E.J."/>
            <person name="Clark A.G."/>
            <person name="Ferguson B."/>
            <person name="Hernandez R.D."/>
            <person name="Hirani K."/>
            <person name="Kehrer-Sawatzki H."/>
            <person name="Kolb J."/>
            <person name="Patil S."/>
            <person name="Pu L.-L."/>
            <person name="Ren Y."/>
            <person name="Smith D.G."/>
            <person name="Wheeler D.A."/>
            <person name="Schenck I."/>
            <person name="Ball E.V."/>
            <person name="Chen R."/>
            <person name="Cooper D.N."/>
            <person name="Giardine B."/>
            <person name="Hsu F."/>
            <person name="Kent W.J."/>
            <person name="Lesk A."/>
            <person name="Nelson D.L."/>
            <person name="O'brien W.E."/>
            <person name="Pruefer K."/>
            <person name="Stenson P.D."/>
            <person name="Wallace J.C."/>
            <person name="Ke H."/>
            <person name="Liu X.-M."/>
            <person name="Wang P."/>
            <person name="Xiang A.P."/>
            <person name="Yang F."/>
            <person name="Barber G.P."/>
            <person name="Haussler D."/>
            <person name="Karolchik D."/>
            <person name="Kern A.D."/>
            <person name="Kuhn R.M."/>
            <person name="Smith K.E."/>
            <person name="Zwieg A.S."/>
        </authorList>
    </citation>
    <scope>NUCLEOTIDE SEQUENCE [LARGE SCALE GENOMIC DNA]</scope>
    <source>
        <strain evidence="3">17573</strain>
    </source>
</reference>
<dbReference type="Ensembl" id="ENSMMUT00000087467.1">
    <property type="protein sequence ID" value="ENSMMUP00000063676.1"/>
    <property type="gene ID" value="ENSMMUG00000051016.1"/>
</dbReference>
<keyword evidence="1" id="KW-0812">Transmembrane</keyword>
<dbReference type="GeneTree" id="ENSGT01120000271815"/>
<evidence type="ECO:0000256" key="1">
    <source>
        <dbReference type="SAM" id="Phobius"/>
    </source>
</evidence>
<dbReference type="VEuPathDB" id="HostDB:ENSMMUG00000051016"/>
<organism evidence="2 3">
    <name type="scientific">Macaca mulatta</name>
    <name type="common">Rhesus macaque</name>
    <dbReference type="NCBI Taxonomy" id="9544"/>
    <lineage>
        <taxon>Eukaryota</taxon>
        <taxon>Metazoa</taxon>
        <taxon>Chordata</taxon>
        <taxon>Craniata</taxon>
        <taxon>Vertebrata</taxon>
        <taxon>Euteleostomi</taxon>
        <taxon>Mammalia</taxon>
        <taxon>Eutheria</taxon>
        <taxon>Euarchontoglires</taxon>
        <taxon>Primates</taxon>
        <taxon>Haplorrhini</taxon>
        <taxon>Catarrhini</taxon>
        <taxon>Cercopithecidae</taxon>
        <taxon>Cercopithecinae</taxon>
        <taxon>Macaca</taxon>
    </lineage>
</organism>
<evidence type="ECO:0000313" key="3">
    <source>
        <dbReference type="Proteomes" id="UP000006718"/>
    </source>
</evidence>
<dbReference type="PANTHER" id="PTHR12138:SF133">
    <property type="entry name" value="SECRETED PROTEIN"/>
    <property type="match status" value="1"/>
</dbReference>
<keyword evidence="1" id="KW-0472">Membrane</keyword>
<dbReference type="PANTHER" id="PTHR12138">
    <property type="entry name" value="PRIMATE-EXPANDED PROTEIN FAMILY"/>
    <property type="match status" value="1"/>
</dbReference>
<proteinExistence type="predicted"/>
<reference evidence="2" key="4">
    <citation type="submission" date="2025-09" db="UniProtKB">
        <authorList>
            <consortium name="Ensembl"/>
        </authorList>
    </citation>
    <scope>IDENTIFICATION</scope>
    <source>
        <strain evidence="2">17573</strain>
    </source>
</reference>
<feature type="transmembrane region" description="Helical" evidence="1">
    <location>
        <begin position="6"/>
        <end position="29"/>
    </location>
</feature>
<dbReference type="PRINTS" id="PR02045">
    <property type="entry name" value="F138DOMAIN"/>
</dbReference>
<keyword evidence="1" id="KW-1133">Transmembrane helix</keyword>
<accession>A0A5F7ZER5</accession>
<sequence>FLTQVQIKSFIIFLIQTVIVYILTFCIVLKPLVFKFNLFWDGVVALLPWLDCSDVISAHGNLRLWGSSNSPASAFQVTGIIGACRHSQLIFVFLVDTGFHHVGWAGLKLLTSSDPPALAFQSAGLTGMSHHARKNIRFLKWQPQFLSVWIYFGLLYIKYNVKYKLYYVLGNLTLMYTNFTDYCMSSF</sequence>
<dbReference type="InParanoid" id="A0A5F7ZER5"/>
<reference evidence="2" key="3">
    <citation type="submission" date="2025-08" db="UniProtKB">
        <authorList>
            <consortium name="Ensembl"/>
        </authorList>
    </citation>
    <scope>IDENTIFICATION</scope>
    <source>
        <strain evidence="2">17573</strain>
    </source>
</reference>
<dbReference type="Proteomes" id="UP000006718">
    <property type="component" value="Chromosome 3"/>
</dbReference>
<reference evidence="2" key="2">
    <citation type="submission" date="2019-01" db="EMBL/GenBank/DDBJ databases">
        <authorList>
            <person name="Graves T."/>
            <person name="Eichler E.E."/>
            <person name="Wilson R.K."/>
        </authorList>
    </citation>
    <scope>NUCLEOTIDE SEQUENCE [LARGE SCALE GENOMIC DNA]</scope>
    <source>
        <strain evidence="2">17573</strain>
    </source>
</reference>
<protein>
    <submittedName>
        <fullName evidence="2">Uncharacterized protein</fullName>
    </submittedName>
</protein>
<evidence type="ECO:0000313" key="2">
    <source>
        <dbReference type="Ensembl" id="ENSMMUP00000063676.1"/>
    </source>
</evidence>
<keyword evidence="3" id="KW-1185">Reference proteome</keyword>
<name>A0A5F7ZER5_MACMU</name>
<dbReference type="Bgee" id="ENSMMUG00000051016">
    <property type="expression patterns" value="Expressed in heart and 18 other cell types or tissues"/>
</dbReference>
<dbReference type="AlphaFoldDB" id="A0A5F7ZER5"/>